<evidence type="ECO:0000313" key="2">
    <source>
        <dbReference type="Proteomes" id="UP000325313"/>
    </source>
</evidence>
<reference evidence="1 2" key="1">
    <citation type="submission" date="2019-05" db="EMBL/GenBank/DDBJ databases">
        <title>Emergence of the Ug99 lineage of the wheat stem rust pathogen through somatic hybridization.</title>
        <authorList>
            <person name="Li F."/>
            <person name="Upadhyaya N.M."/>
            <person name="Sperschneider J."/>
            <person name="Matny O."/>
            <person name="Nguyen-Phuc H."/>
            <person name="Mago R."/>
            <person name="Raley C."/>
            <person name="Miller M.E."/>
            <person name="Silverstein K.A.T."/>
            <person name="Henningsen E."/>
            <person name="Hirsch C.D."/>
            <person name="Visser B."/>
            <person name="Pretorius Z.A."/>
            <person name="Steffenson B.J."/>
            <person name="Schwessinger B."/>
            <person name="Dodds P.N."/>
            <person name="Figueroa M."/>
        </authorList>
    </citation>
    <scope>NUCLEOTIDE SEQUENCE [LARGE SCALE GENOMIC DNA]</scope>
    <source>
        <strain evidence="1 2">Ug99</strain>
    </source>
</reference>
<dbReference type="AlphaFoldDB" id="A0A5B0MY94"/>
<name>A0A5B0MY94_PUCGR</name>
<proteinExistence type="predicted"/>
<evidence type="ECO:0000313" key="1">
    <source>
        <dbReference type="EMBL" id="KAA1081532.1"/>
    </source>
</evidence>
<dbReference type="Proteomes" id="UP000325313">
    <property type="component" value="Unassembled WGS sequence"/>
</dbReference>
<dbReference type="EMBL" id="VDEP01000441">
    <property type="protein sequence ID" value="KAA1081532.1"/>
    <property type="molecule type" value="Genomic_DNA"/>
</dbReference>
<comment type="caution">
    <text evidence="1">The sequence shown here is derived from an EMBL/GenBank/DDBJ whole genome shotgun (WGS) entry which is preliminary data.</text>
</comment>
<protein>
    <submittedName>
        <fullName evidence="1">Uncharacterized protein</fullName>
    </submittedName>
</protein>
<sequence length="81" mass="9256">MDTSSTVSSSANPTKHVVDPFIDNSVLIRRNQASDSPQHRRRIPFTTILSFSMFSYDVVELEEHLAYSQEYSFYAPSRSPI</sequence>
<feature type="non-terminal residue" evidence="1">
    <location>
        <position position="81"/>
    </location>
</feature>
<accession>A0A5B0MY94</accession>
<gene>
    <name evidence="1" type="ORF">PGTUg99_012132</name>
</gene>
<organism evidence="1 2">
    <name type="scientific">Puccinia graminis f. sp. tritici</name>
    <dbReference type="NCBI Taxonomy" id="56615"/>
    <lineage>
        <taxon>Eukaryota</taxon>
        <taxon>Fungi</taxon>
        <taxon>Dikarya</taxon>
        <taxon>Basidiomycota</taxon>
        <taxon>Pucciniomycotina</taxon>
        <taxon>Pucciniomycetes</taxon>
        <taxon>Pucciniales</taxon>
        <taxon>Pucciniaceae</taxon>
        <taxon>Puccinia</taxon>
    </lineage>
</organism>